<accession>A0A8X6MNC3</accession>
<keyword evidence="2" id="KW-1185">Reference proteome</keyword>
<organism evidence="1 2">
    <name type="scientific">Nephila pilipes</name>
    <name type="common">Giant wood spider</name>
    <name type="synonym">Nephila maculata</name>
    <dbReference type="NCBI Taxonomy" id="299642"/>
    <lineage>
        <taxon>Eukaryota</taxon>
        <taxon>Metazoa</taxon>
        <taxon>Ecdysozoa</taxon>
        <taxon>Arthropoda</taxon>
        <taxon>Chelicerata</taxon>
        <taxon>Arachnida</taxon>
        <taxon>Araneae</taxon>
        <taxon>Araneomorphae</taxon>
        <taxon>Entelegynae</taxon>
        <taxon>Araneoidea</taxon>
        <taxon>Nephilidae</taxon>
        <taxon>Nephila</taxon>
    </lineage>
</organism>
<gene>
    <name evidence="1" type="primary">AVEN_230195_1</name>
    <name evidence="1" type="ORF">NPIL_698431</name>
</gene>
<sequence>MVRSIIDSGSEKSYVTEDIITCLSYDSCGESKLIQKLFGDVETKEKVHHLHKVNLSSVNSEYNCQILFLNELVICSGVRRVPKGPWFSKLNNFGIRVTDLEINAFEIGNDIKLLKGADVVGKQLNGNIKILKLGPVSVQTHLG</sequence>
<evidence type="ECO:0000313" key="2">
    <source>
        <dbReference type="Proteomes" id="UP000887013"/>
    </source>
</evidence>
<dbReference type="AlphaFoldDB" id="A0A8X6MNC3"/>
<dbReference type="OrthoDB" id="6436790at2759"/>
<evidence type="ECO:0000313" key="1">
    <source>
        <dbReference type="EMBL" id="GFS69296.1"/>
    </source>
</evidence>
<name>A0A8X6MNC3_NEPPI</name>
<proteinExistence type="predicted"/>
<protein>
    <submittedName>
        <fullName evidence="1">DUF1758 domain-containing protein</fullName>
    </submittedName>
</protein>
<dbReference type="Proteomes" id="UP000887013">
    <property type="component" value="Unassembled WGS sequence"/>
</dbReference>
<reference evidence="1" key="1">
    <citation type="submission" date="2020-08" db="EMBL/GenBank/DDBJ databases">
        <title>Multicomponent nature underlies the extraordinary mechanical properties of spider dragline silk.</title>
        <authorList>
            <person name="Kono N."/>
            <person name="Nakamura H."/>
            <person name="Mori M."/>
            <person name="Yoshida Y."/>
            <person name="Ohtoshi R."/>
            <person name="Malay A.D."/>
            <person name="Moran D.A.P."/>
            <person name="Tomita M."/>
            <person name="Numata K."/>
            <person name="Arakawa K."/>
        </authorList>
    </citation>
    <scope>NUCLEOTIDE SEQUENCE</scope>
</reference>
<dbReference type="EMBL" id="BMAW01000503">
    <property type="protein sequence ID" value="GFS69296.1"/>
    <property type="molecule type" value="Genomic_DNA"/>
</dbReference>
<comment type="caution">
    <text evidence="1">The sequence shown here is derived from an EMBL/GenBank/DDBJ whole genome shotgun (WGS) entry which is preliminary data.</text>
</comment>